<name>A0ABV9VWD8_9ACTN</name>
<reference evidence="7" key="1">
    <citation type="journal article" date="2019" name="Int. J. Syst. Evol. Microbiol.">
        <title>The Global Catalogue of Microorganisms (GCM) 10K type strain sequencing project: providing services to taxonomists for standard genome sequencing and annotation.</title>
        <authorList>
            <consortium name="The Broad Institute Genomics Platform"/>
            <consortium name="The Broad Institute Genome Sequencing Center for Infectious Disease"/>
            <person name="Wu L."/>
            <person name="Ma J."/>
        </authorList>
    </citation>
    <scope>NUCLEOTIDE SEQUENCE [LARGE SCALE GENOMIC DNA]</scope>
    <source>
        <strain evidence="7">CGMCC 4.7152</strain>
    </source>
</reference>
<keyword evidence="7" id="KW-1185">Reference proteome</keyword>
<protein>
    <submittedName>
        <fullName evidence="6">TetR/AcrR family transcriptional regulator</fullName>
    </submittedName>
</protein>
<keyword evidence="3" id="KW-0804">Transcription</keyword>
<dbReference type="InterPro" id="IPR001647">
    <property type="entry name" value="HTH_TetR"/>
</dbReference>
<dbReference type="SUPFAM" id="SSF46689">
    <property type="entry name" value="Homeodomain-like"/>
    <property type="match status" value="1"/>
</dbReference>
<dbReference type="InterPro" id="IPR036271">
    <property type="entry name" value="Tet_transcr_reg_TetR-rel_C_sf"/>
</dbReference>
<evidence type="ECO:0000256" key="2">
    <source>
        <dbReference type="ARBA" id="ARBA00023125"/>
    </source>
</evidence>
<dbReference type="Pfam" id="PF00440">
    <property type="entry name" value="TetR_N"/>
    <property type="match status" value="1"/>
</dbReference>
<dbReference type="InterPro" id="IPR011075">
    <property type="entry name" value="TetR_C"/>
</dbReference>
<organism evidence="6 7">
    <name type="scientific">Dactylosporangium cerinum</name>
    <dbReference type="NCBI Taxonomy" id="1434730"/>
    <lineage>
        <taxon>Bacteria</taxon>
        <taxon>Bacillati</taxon>
        <taxon>Actinomycetota</taxon>
        <taxon>Actinomycetes</taxon>
        <taxon>Micromonosporales</taxon>
        <taxon>Micromonosporaceae</taxon>
        <taxon>Dactylosporangium</taxon>
    </lineage>
</organism>
<feature type="DNA-binding region" description="H-T-H motif" evidence="4">
    <location>
        <begin position="33"/>
        <end position="52"/>
    </location>
</feature>
<dbReference type="PANTHER" id="PTHR47506:SF1">
    <property type="entry name" value="HTH-TYPE TRANSCRIPTIONAL REGULATOR YJDC"/>
    <property type="match status" value="1"/>
</dbReference>
<dbReference type="SUPFAM" id="SSF48498">
    <property type="entry name" value="Tetracyclin repressor-like, C-terminal domain"/>
    <property type="match status" value="1"/>
</dbReference>
<dbReference type="InterPro" id="IPR009057">
    <property type="entry name" value="Homeodomain-like_sf"/>
</dbReference>
<evidence type="ECO:0000259" key="5">
    <source>
        <dbReference type="PROSITE" id="PS50977"/>
    </source>
</evidence>
<evidence type="ECO:0000313" key="7">
    <source>
        <dbReference type="Proteomes" id="UP001595912"/>
    </source>
</evidence>
<dbReference type="PANTHER" id="PTHR47506">
    <property type="entry name" value="TRANSCRIPTIONAL REGULATORY PROTEIN"/>
    <property type="match status" value="1"/>
</dbReference>
<evidence type="ECO:0000256" key="1">
    <source>
        <dbReference type="ARBA" id="ARBA00023015"/>
    </source>
</evidence>
<evidence type="ECO:0000256" key="3">
    <source>
        <dbReference type="ARBA" id="ARBA00023163"/>
    </source>
</evidence>
<comment type="caution">
    <text evidence="6">The sequence shown here is derived from an EMBL/GenBank/DDBJ whole genome shotgun (WGS) entry which is preliminary data.</text>
</comment>
<feature type="domain" description="HTH tetR-type" evidence="5">
    <location>
        <begin position="10"/>
        <end position="70"/>
    </location>
</feature>
<sequence length="202" mass="21690">MTVSRGRRRQFDTQQVLDMITHAFWRSGYDGTSLADLTSLTGVNPPSLYAAFGDKRALFFEVVAFYQKTYGAFTVHALGDEPTALRAITRMLREAAVVYTDPAHPKGCLIISAANGLTPQSSEISDVMRELRTAGRAAIKAKLTADVEAGILPADTDTHGLAAFFAAVVQGMSNQARDGATREELDQIATAALKVWPVAVAA</sequence>
<evidence type="ECO:0000313" key="6">
    <source>
        <dbReference type="EMBL" id="MFC4999523.1"/>
    </source>
</evidence>
<accession>A0ABV9VWD8</accession>
<dbReference type="InterPro" id="IPR023772">
    <property type="entry name" value="DNA-bd_HTH_TetR-type_CS"/>
</dbReference>
<dbReference type="RefSeq" id="WP_380115970.1">
    <property type="nucleotide sequence ID" value="NZ_JBHSIU010000018.1"/>
</dbReference>
<proteinExistence type="predicted"/>
<gene>
    <name evidence="6" type="ORF">ACFPIJ_16995</name>
</gene>
<keyword evidence="1" id="KW-0805">Transcription regulation</keyword>
<dbReference type="Proteomes" id="UP001595912">
    <property type="component" value="Unassembled WGS sequence"/>
</dbReference>
<dbReference type="Gene3D" id="1.10.10.60">
    <property type="entry name" value="Homeodomain-like"/>
    <property type="match status" value="1"/>
</dbReference>
<dbReference type="Gene3D" id="1.10.357.10">
    <property type="entry name" value="Tetracycline Repressor, domain 2"/>
    <property type="match status" value="1"/>
</dbReference>
<keyword evidence="2 4" id="KW-0238">DNA-binding</keyword>
<dbReference type="PROSITE" id="PS50977">
    <property type="entry name" value="HTH_TETR_2"/>
    <property type="match status" value="1"/>
</dbReference>
<dbReference type="PROSITE" id="PS01081">
    <property type="entry name" value="HTH_TETR_1"/>
    <property type="match status" value="1"/>
</dbReference>
<evidence type="ECO:0000256" key="4">
    <source>
        <dbReference type="PROSITE-ProRule" id="PRU00335"/>
    </source>
</evidence>
<dbReference type="Pfam" id="PF16925">
    <property type="entry name" value="TetR_C_13"/>
    <property type="match status" value="1"/>
</dbReference>
<dbReference type="EMBL" id="JBHSIU010000018">
    <property type="protein sequence ID" value="MFC4999523.1"/>
    <property type="molecule type" value="Genomic_DNA"/>
</dbReference>